<evidence type="ECO:0000259" key="1">
    <source>
        <dbReference type="Pfam" id="PF07705"/>
    </source>
</evidence>
<dbReference type="InterPro" id="IPR013783">
    <property type="entry name" value="Ig-like_fold"/>
</dbReference>
<sequence>MRGWRGWHLLAAMALVVSCKGGSSGSGSGSGAGSGDGSGDGSGGGGSIQVDADLVAVSIVPATTGLEAGEMLALSLSLVNEGPDAVTGFRVGAYLSTDVVFDAADTRLSTWTSAGLAADEVFSTSGTVQIPVSTADGSYRLLLFVDDLNAFAETDETNNTVASSVALNVAPPSHPDLVVESVGFSPNAIEAGQTITVSDTVRNQGIEASGSFRVGIYLSSDALVTSADLLIGQRSVPSLAVGATASGSGPMTVPIFVSAGNYFVGAVVDDLDSIVEMDETNNGQAANSTLSVAAAPLPDLAPSSISFAPLTVDAGQPLTVEESVLNQGANASPLFQVGVFLSQDSTIDPAEDILVGTRSISTLPVGSGSGSGPMSLVIPGNTPGGQYFVGVYADSSLIVPETDEGNNGLVAANRVTVTVPPLPDLVATSFSFSPTIVQAGGGGVLSISDDVENRGVADSAPVRVSVYLSTDSSVTTNDILLGSHDLQALSPGAGAGINVDLSVPGGIAAGSYRVGLWVDDNNQQPEINEGNNLIVSTTFLDVTGGGAAAPNLVSELFDPERMVSAPGGSFQVVTRVRNTGNASTTLFRIGVYLSDDGVIEPTDTRIGDRLVPFGLGASFASVASAPVFVPANLPDGLYTIGMLADWQGVVAESDETDNVKVALGQFEVRTPPPPRPELVVASVTAVGAGPFTAGQTLQVDQTIRNEGTVDAGPLRIGIYLSDDATIDTTDTLLGTRTLSGLLAGATDGATTSVQIPAGTAPGSWRIGAFVDDLGAVTENNESDNGGVDPDTYVIQ</sequence>
<accession>A0A518EUG6</accession>
<protein>
    <recommendedName>
        <fullName evidence="1">CARDB domain-containing protein</fullName>
    </recommendedName>
</protein>
<dbReference type="RefSeq" id="WP_419190241.1">
    <property type="nucleotide sequence ID" value="NZ_CP036434.1"/>
</dbReference>
<dbReference type="EMBL" id="CP036434">
    <property type="protein sequence ID" value="QDV07688.1"/>
    <property type="molecule type" value="Genomic_DNA"/>
</dbReference>
<reference evidence="2 3" key="1">
    <citation type="submission" date="2019-02" db="EMBL/GenBank/DDBJ databases">
        <title>Deep-cultivation of Planctomycetes and their phenomic and genomic characterization uncovers novel biology.</title>
        <authorList>
            <person name="Wiegand S."/>
            <person name="Jogler M."/>
            <person name="Boedeker C."/>
            <person name="Pinto D."/>
            <person name="Vollmers J."/>
            <person name="Rivas-Marin E."/>
            <person name="Kohn T."/>
            <person name="Peeters S.H."/>
            <person name="Heuer A."/>
            <person name="Rast P."/>
            <person name="Oberbeckmann S."/>
            <person name="Bunk B."/>
            <person name="Jeske O."/>
            <person name="Meyerdierks A."/>
            <person name="Storesund J.E."/>
            <person name="Kallscheuer N."/>
            <person name="Luecker S."/>
            <person name="Lage O.M."/>
            <person name="Pohl T."/>
            <person name="Merkel B.J."/>
            <person name="Hornburger P."/>
            <person name="Mueller R.-W."/>
            <person name="Bruemmer F."/>
            <person name="Labrenz M."/>
            <person name="Spormann A.M."/>
            <person name="Op den Camp H."/>
            <person name="Overmann J."/>
            <person name="Amann R."/>
            <person name="Jetten M.S.M."/>
            <person name="Mascher T."/>
            <person name="Medema M.H."/>
            <person name="Devos D.P."/>
            <person name="Kaster A.-K."/>
            <person name="Ovreas L."/>
            <person name="Rohde M."/>
            <person name="Galperin M.Y."/>
            <person name="Jogler C."/>
        </authorList>
    </citation>
    <scope>NUCLEOTIDE SEQUENCE [LARGE SCALE GENOMIC DNA]</scope>
    <source>
        <strain evidence="2 3">Poly30</strain>
    </source>
</reference>
<evidence type="ECO:0000313" key="2">
    <source>
        <dbReference type="EMBL" id="QDV07688.1"/>
    </source>
</evidence>
<dbReference type="Gene3D" id="2.60.40.10">
    <property type="entry name" value="Immunoglobulins"/>
    <property type="match status" value="6"/>
</dbReference>
<feature type="domain" description="CARDB" evidence="1">
    <location>
        <begin position="566"/>
        <end position="660"/>
    </location>
</feature>
<feature type="domain" description="CARDB" evidence="1">
    <location>
        <begin position="676"/>
        <end position="784"/>
    </location>
</feature>
<dbReference type="AlphaFoldDB" id="A0A518EUG6"/>
<dbReference type="InterPro" id="IPR011635">
    <property type="entry name" value="CARDB"/>
</dbReference>
<organism evidence="2 3">
    <name type="scientific">Saltatorellus ferox</name>
    <dbReference type="NCBI Taxonomy" id="2528018"/>
    <lineage>
        <taxon>Bacteria</taxon>
        <taxon>Pseudomonadati</taxon>
        <taxon>Planctomycetota</taxon>
        <taxon>Planctomycetia</taxon>
        <taxon>Planctomycetia incertae sedis</taxon>
        <taxon>Saltatorellus</taxon>
    </lineage>
</organism>
<dbReference type="Proteomes" id="UP000320390">
    <property type="component" value="Chromosome"/>
</dbReference>
<proteinExistence type="predicted"/>
<feature type="domain" description="CARDB" evidence="1">
    <location>
        <begin position="298"/>
        <end position="409"/>
    </location>
</feature>
<gene>
    <name evidence="2" type="ORF">Poly30_32170</name>
</gene>
<dbReference type="PROSITE" id="PS51257">
    <property type="entry name" value="PROKAR_LIPOPROTEIN"/>
    <property type="match status" value="1"/>
</dbReference>
<evidence type="ECO:0000313" key="3">
    <source>
        <dbReference type="Proteomes" id="UP000320390"/>
    </source>
</evidence>
<name>A0A518EUG6_9BACT</name>
<dbReference type="Pfam" id="PF07705">
    <property type="entry name" value="CARDB"/>
    <property type="match status" value="6"/>
</dbReference>
<keyword evidence="3" id="KW-1185">Reference proteome</keyword>
<feature type="domain" description="CARDB" evidence="1">
    <location>
        <begin position="438"/>
        <end position="533"/>
    </location>
</feature>
<feature type="domain" description="CARDB" evidence="1">
    <location>
        <begin position="52"/>
        <end position="162"/>
    </location>
</feature>
<feature type="domain" description="CARDB" evidence="1">
    <location>
        <begin position="175"/>
        <end position="284"/>
    </location>
</feature>